<protein>
    <submittedName>
        <fullName evidence="2">Uncharacterized protein</fullName>
    </submittedName>
</protein>
<dbReference type="Proteomes" id="UP000829720">
    <property type="component" value="Unassembled WGS sequence"/>
</dbReference>
<keyword evidence="1" id="KW-1133">Transmembrane helix</keyword>
<dbReference type="AlphaFoldDB" id="A0A8T3CKQ8"/>
<organism evidence="2 3">
    <name type="scientific">Albula goreensis</name>
    <dbReference type="NCBI Taxonomy" id="1534307"/>
    <lineage>
        <taxon>Eukaryota</taxon>
        <taxon>Metazoa</taxon>
        <taxon>Chordata</taxon>
        <taxon>Craniata</taxon>
        <taxon>Vertebrata</taxon>
        <taxon>Euteleostomi</taxon>
        <taxon>Actinopterygii</taxon>
        <taxon>Neopterygii</taxon>
        <taxon>Teleostei</taxon>
        <taxon>Albuliformes</taxon>
        <taxon>Albulidae</taxon>
        <taxon>Albula</taxon>
    </lineage>
</organism>
<keyword evidence="3" id="KW-1185">Reference proteome</keyword>
<evidence type="ECO:0000313" key="3">
    <source>
        <dbReference type="Proteomes" id="UP000829720"/>
    </source>
</evidence>
<reference evidence="2" key="1">
    <citation type="submission" date="2021-01" db="EMBL/GenBank/DDBJ databases">
        <authorList>
            <person name="Zahm M."/>
            <person name="Roques C."/>
            <person name="Cabau C."/>
            <person name="Klopp C."/>
            <person name="Donnadieu C."/>
            <person name="Jouanno E."/>
            <person name="Lampietro C."/>
            <person name="Louis A."/>
            <person name="Herpin A."/>
            <person name="Echchiki A."/>
            <person name="Berthelot C."/>
            <person name="Parey E."/>
            <person name="Roest-Crollius H."/>
            <person name="Braasch I."/>
            <person name="Postlethwait J."/>
            <person name="Bobe J."/>
            <person name="Montfort J."/>
            <person name="Bouchez O."/>
            <person name="Begum T."/>
            <person name="Mejri S."/>
            <person name="Adams A."/>
            <person name="Chen W.-J."/>
            <person name="Guiguen Y."/>
        </authorList>
    </citation>
    <scope>NUCLEOTIDE SEQUENCE</scope>
    <source>
        <tissue evidence="2">Blood</tissue>
    </source>
</reference>
<accession>A0A8T3CKQ8</accession>
<evidence type="ECO:0000256" key="1">
    <source>
        <dbReference type="SAM" id="Phobius"/>
    </source>
</evidence>
<gene>
    <name evidence="2" type="ORF">AGOR_G00222820</name>
</gene>
<evidence type="ECO:0000313" key="2">
    <source>
        <dbReference type="EMBL" id="KAI1884092.1"/>
    </source>
</evidence>
<name>A0A8T3CKQ8_9TELE</name>
<keyword evidence="1" id="KW-0812">Transmembrane</keyword>
<sequence length="134" mass="14670">MVNPPGCGHELHMTGWLVAVRRSGECRSPVRAQTNPGPSLKWNSRISAGCRAFHAAVARGRAASPIVSPTMKVVVDAVWVVWGIGASIYDYVHTNAMEERIHALENAITLHQSIIGLLTACLAILFTYIVLRRR</sequence>
<keyword evidence="1" id="KW-0472">Membrane</keyword>
<feature type="transmembrane region" description="Helical" evidence="1">
    <location>
        <begin position="112"/>
        <end position="131"/>
    </location>
</feature>
<dbReference type="EMBL" id="JAERUA010000022">
    <property type="protein sequence ID" value="KAI1884092.1"/>
    <property type="molecule type" value="Genomic_DNA"/>
</dbReference>
<dbReference type="OrthoDB" id="8582491at2759"/>
<proteinExistence type="predicted"/>
<comment type="caution">
    <text evidence="2">The sequence shown here is derived from an EMBL/GenBank/DDBJ whole genome shotgun (WGS) entry which is preliminary data.</text>
</comment>